<keyword evidence="2" id="KW-1185">Reference proteome</keyword>
<sequence length="87" mass="9990">MMNSEAVVSMMMTGSDFVNLLVRIVIFLRTANQCSDVVTRHFSVYLKENGRALIFPKGFNWANVIRFSSISECNNFIKDIYDNLESE</sequence>
<comment type="caution">
    <text evidence="1">The sequence shown here is derived from an EMBL/GenBank/DDBJ whole genome shotgun (WGS) entry which is preliminary data.</text>
</comment>
<proteinExistence type="predicted"/>
<gene>
    <name evidence="1" type="ORF">Fmac_017840</name>
</gene>
<organism evidence="1 2">
    <name type="scientific">Flemingia macrophylla</name>
    <dbReference type="NCBI Taxonomy" id="520843"/>
    <lineage>
        <taxon>Eukaryota</taxon>
        <taxon>Viridiplantae</taxon>
        <taxon>Streptophyta</taxon>
        <taxon>Embryophyta</taxon>
        <taxon>Tracheophyta</taxon>
        <taxon>Spermatophyta</taxon>
        <taxon>Magnoliopsida</taxon>
        <taxon>eudicotyledons</taxon>
        <taxon>Gunneridae</taxon>
        <taxon>Pentapetalae</taxon>
        <taxon>rosids</taxon>
        <taxon>fabids</taxon>
        <taxon>Fabales</taxon>
        <taxon>Fabaceae</taxon>
        <taxon>Papilionoideae</taxon>
        <taxon>50 kb inversion clade</taxon>
        <taxon>NPAAA clade</taxon>
        <taxon>indigoferoid/millettioid clade</taxon>
        <taxon>Phaseoleae</taxon>
        <taxon>Flemingia</taxon>
    </lineage>
</organism>
<evidence type="ECO:0000313" key="1">
    <source>
        <dbReference type="EMBL" id="KAL2330259.1"/>
    </source>
</evidence>
<evidence type="ECO:0000313" key="2">
    <source>
        <dbReference type="Proteomes" id="UP001603857"/>
    </source>
</evidence>
<dbReference type="AlphaFoldDB" id="A0ABD1M379"/>
<reference evidence="1 2" key="1">
    <citation type="submission" date="2024-08" db="EMBL/GenBank/DDBJ databases">
        <title>Insights into the chromosomal genome structure of Flemingia macrophylla.</title>
        <authorList>
            <person name="Ding Y."/>
            <person name="Zhao Y."/>
            <person name="Bi W."/>
            <person name="Wu M."/>
            <person name="Zhao G."/>
            <person name="Gong Y."/>
            <person name="Li W."/>
            <person name="Zhang P."/>
        </authorList>
    </citation>
    <scope>NUCLEOTIDE SEQUENCE [LARGE SCALE GENOMIC DNA]</scope>
    <source>
        <strain evidence="1">DYQJB</strain>
        <tissue evidence="1">Leaf</tissue>
    </source>
</reference>
<dbReference type="Proteomes" id="UP001603857">
    <property type="component" value="Unassembled WGS sequence"/>
</dbReference>
<protein>
    <submittedName>
        <fullName evidence="1">Uncharacterized protein</fullName>
    </submittedName>
</protein>
<name>A0ABD1M379_9FABA</name>
<accession>A0ABD1M379</accession>
<dbReference type="EMBL" id="JBGMDY010000006">
    <property type="protein sequence ID" value="KAL2330259.1"/>
    <property type="molecule type" value="Genomic_DNA"/>
</dbReference>